<dbReference type="EMBL" id="JAVRJZ010000526">
    <property type="protein sequence ID" value="KAK2702263.1"/>
    <property type="molecule type" value="Genomic_DNA"/>
</dbReference>
<feature type="non-terminal residue" evidence="2">
    <location>
        <position position="241"/>
    </location>
</feature>
<feature type="compositionally biased region" description="Polar residues" evidence="1">
    <location>
        <begin position="193"/>
        <end position="210"/>
    </location>
</feature>
<sequence>MTETCLGEALKPETIMDTYSGEHNTEPMPCSSWEAQTGLNLYGNSKGSQMWSGKKKKKHREEDEKALQLLLSLVKTNWEALNDAKIWRPKVLTLGKPRKPKFHKNGGTCGHYTRVCSGRLHARIDETICHNYVWTKNNQFVQVCDFYKIVPLIMKWWRPIETDVPNETDGKKKPCIAAKPEVLQLKPRLSPPSVFQASTKPATSDQPRQEPLNQINPVVACALKMGARYAFQTAVSATIFR</sequence>
<protein>
    <submittedName>
        <fullName evidence="2">Uncharacterized protein</fullName>
    </submittedName>
</protein>
<organism evidence="2 3">
    <name type="scientific">Artemia franciscana</name>
    <name type="common">Brine shrimp</name>
    <name type="synonym">Artemia sanfranciscana</name>
    <dbReference type="NCBI Taxonomy" id="6661"/>
    <lineage>
        <taxon>Eukaryota</taxon>
        <taxon>Metazoa</taxon>
        <taxon>Ecdysozoa</taxon>
        <taxon>Arthropoda</taxon>
        <taxon>Crustacea</taxon>
        <taxon>Branchiopoda</taxon>
        <taxon>Anostraca</taxon>
        <taxon>Artemiidae</taxon>
        <taxon>Artemia</taxon>
    </lineage>
</organism>
<name>A0AA88H1K5_ARTSF</name>
<evidence type="ECO:0000313" key="2">
    <source>
        <dbReference type="EMBL" id="KAK2702263.1"/>
    </source>
</evidence>
<proteinExistence type="predicted"/>
<gene>
    <name evidence="2" type="ORF">QYM36_019125</name>
</gene>
<evidence type="ECO:0000256" key="1">
    <source>
        <dbReference type="SAM" id="MobiDB-lite"/>
    </source>
</evidence>
<dbReference type="AlphaFoldDB" id="A0AA88H1K5"/>
<dbReference type="Proteomes" id="UP001187531">
    <property type="component" value="Unassembled WGS sequence"/>
</dbReference>
<reference evidence="2" key="1">
    <citation type="submission" date="2023-07" db="EMBL/GenBank/DDBJ databases">
        <title>Chromosome-level genome assembly of Artemia franciscana.</title>
        <authorList>
            <person name="Jo E."/>
        </authorList>
    </citation>
    <scope>NUCLEOTIDE SEQUENCE</scope>
    <source>
        <tissue evidence="2">Whole body</tissue>
    </source>
</reference>
<accession>A0AA88H1K5</accession>
<comment type="caution">
    <text evidence="2">The sequence shown here is derived from an EMBL/GenBank/DDBJ whole genome shotgun (WGS) entry which is preliminary data.</text>
</comment>
<keyword evidence="3" id="KW-1185">Reference proteome</keyword>
<evidence type="ECO:0000313" key="3">
    <source>
        <dbReference type="Proteomes" id="UP001187531"/>
    </source>
</evidence>
<feature type="region of interest" description="Disordered" evidence="1">
    <location>
        <begin position="191"/>
        <end position="210"/>
    </location>
</feature>